<organism evidence="2 3">
    <name type="scientific">Aspergillus lucknowensis</name>
    <dbReference type="NCBI Taxonomy" id="176173"/>
    <lineage>
        <taxon>Eukaryota</taxon>
        <taxon>Fungi</taxon>
        <taxon>Dikarya</taxon>
        <taxon>Ascomycota</taxon>
        <taxon>Pezizomycotina</taxon>
        <taxon>Eurotiomycetes</taxon>
        <taxon>Eurotiomycetidae</taxon>
        <taxon>Eurotiales</taxon>
        <taxon>Aspergillaceae</taxon>
        <taxon>Aspergillus</taxon>
        <taxon>Aspergillus subgen. Nidulantes</taxon>
    </lineage>
</organism>
<keyword evidence="1" id="KW-0472">Membrane</keyword>
<dbReference type="EMBL" id="JBFXLQ010000031">
    <property type="protein sequence ID" value="KAL2865591.1"/>
    <property type="molecule type" value="Genomic_DNA"/>
</dbReference>
<gene>
    <name evidence="2" type="ORF">BJX67DRAFT_181445</name>
</gene>
<dbReference type="RefSeq" id="XP_070884570.1">
    <property type="nucleotide sequence ID" value="XM_071025186.1"/>
</dbReference>
<evidence type="ECO:0000313" key="2">
    <source>
        <dbReference type="EMBL" id="KAL2865591.1"/>
    </source>
</evidence>
<proteinExistence type="predicted"/>
<accession>A0ABR4LM52</accession>
<feature type="transmembrane region" description="Helical" evidence="1">
    <location>
        <begin position="38"/>
        <end position="57"/>
    </location>
</feature>
<dbReference type="Proteomes" id="UP001610432">
    <property type="component" value="Unassembled WGS sequence"/>
</dbReference>
<evidence type="ECO:0000313" key="3">
    <source>
        <dbReference type="Proteomes" id="UP001610432"/>
    </source>
</evidence>
<sequence>MQSVQPWNLGTLETGFDYPKRFAASAGEKGEERWRNGIAVGVALHLVMGIIGLSGAHRHKHQAFRLRDRQSQGTSHAGGR</sequence>
<reference evidence="2 3" key="1">
    <citation type="submission" date="2024-07" db="EMBL/GenBank/DDBJ databases">
        <title>Section-level genome sequencing and comparative genomics of Aspergillus sections Usti and Cavernicolus.</title>
        <authorList>
            <consortium name="Lawrence Berkeley National Laboratory"/>
            <person name="Nybo J.L."/>
            <person name="Vesth T.C."/>
            <person name="Theobald S."/>
            <person name="Frisvad J.C."/>
            <person name="Larsen T.O."/>
            <person name="Kjaerboelling I."/>
            <person name="Rothschild-Mancinelli K."/>
            <person name="Lyhne E.K."/>
            <person name="Kogle M.E."/>
            <person name="Barry K."/>
            <person name="Clum A."/>
            <person name="Na H."/>
            <person name="Ledsgaard L."/>
            <person name="Lin J."/>
            <person name="Lipzen A."/>
            <person name="Kuo A."/>
            <person name="Riley R."/>
            <person name="Mondo S."/>
            <person name="Labutti K."/>
            <person name="Haridas S."/>
            <person name="Pangalinan J."/>
            <person name="Salamov A.A."/>
            <person name="Simmons B.A."/>
            <person name="Magnuson J.K."/>
            <person name="Chen J."/>
            <person name="Drula E."/>
            <person name="Henrissat B."/>
            <person name="Wiebenga A."/>
            <person name="Lubbers R.J."/>
            <person name="Gomes A.C."/>
            <person name="Macurrencykelacurrency M.R."/>
            <person name="Stajich J."/>
            <person name="Grigoriev I.V."/>
            <person name="Mortensen U.H."/>
            <person name="De Vries R.P."/>
            <person name="Baker S.E."/>
            <person name="Andersen M.R."/>
        </authorList>
    </citation>
    <scope>NUCLEOTIDE SEQUENCE [LARGE SCALE GENOMIC DNA]</scope>
    <source>
        <strain evidence="2 3">CBS 449.75</strain>
    </source>
</reference>
<evidence type="ECO:0000256" key="1">
    <source>
        <dbReference type="SAM" id="Phobius"/>
    </source>
</evidence>
<comment type="caution">
    <text evidence="2">The sequence shown here is derived from an EMBL/GenBank/DDBJ whole genome shotgun (WGS) entry which is preliminary data.</text>
</comment>
<keyword evidence="1" id="KW-1133">Transmembrane helix</keyword>
<dbReference type="GeneID" id="98140258"/>
<keyword evidence="1" id="KW-0812">Transmembrane</keyword>
<keyword evidence="3" id="KW-1185">Reference proteome</keyword>
<protein>
    <submittedName>
        <fullName evidence="2">Uncharacterized protein</fullName>
    </submittedName>
</protein>
<name>A0ABR4LM52_9EURO</name>